<accession>A0A6H1P815</accession>
<dbReference type="Proteomes" id="UP000501868">
    <property type="component" value="Chromosome"/>
</dbReference>
<organism evidence="1 2">
    <name type="scientific">Priestia megaterium</name>
    <name type="common">Bacillus megaterium</name>
    <dbReference type="NCBI Taxonomy" id="1404"/>
    <lineage>
        <taxon>Bacteria</taxon>
        <taxon>Bacillati</taxon>
        <taxon>Bacillota</taxon>
        <taxon>Bacilli</taxon>
        <taxon>Bacillales</taxon>
        <taxon>Bacillaceae</taxon>
        <taxon>Priestia</taxon>
    </lineage>
</organism>
<evidence type="ECO:0000313" key="2">
    <source>
        <dbReference type="Proteomes" id="UP000501868"/>
    </source>
</evidence>
<gene>
    <name evidence="1" type="ORF">HFZ78_25855</name>
</gene>
<reference evidence="1 2" key="1">
    <citation type="submission" date="2020-04" db="EMBL/GenBank/DDBJ databases">
        <title>Genome-Wide Identification of 5-Methylcytosine Sites in Bacterial Genomes By High-Throughput Sequencing of MspJI Restriction Fragments.</title>
        <authorList>
            <person name="Wu V."/>
        </authorList>
    </citation>
    <scope>NUCLEOTIDE SEQUENCE [LARGE SCALE GENOMIC DNA]</scope>
    <source>
        <strain evidence="1 2">S2</strain>
    </source>
</reference>
<name>A0A6H1P815_PRIMG</name>
<dbReference type="InterPro" id="IPR025555">
    <property type="entry name" value="YppG"/>
</dbReference>
<proteinExistence type="predicted"/>
<evidence type="ECO:0000313" key="1">
    <source>
        <dbReference type="EMBL" id="QIZ09683.1"/>
    </source>
</evidence>
<evidence type="ECO:0008006" key="3">
    <source>
        <dbReference type="Google" id="ProtNLM"/>
    </source>
</evidence>
<dbReference type="Pfam" id="PF14179">
    <property type="entry name" value="YppG"/>
    <property type="match status" value="1"/>
</dbReference>
<reference evidence="1 2" key="2">
    <citation type="submission" date="2020-04" db="EMBL/GenBank/DDBJ databases">
        <authorList>
            <person name="Fomenkov A."/>
            <person name="Anton B.P."/>
            <person name="Roberts R.J."/>
        </authorList>
    </citation>
    <scope>NUCLEOTIDE SEQUENCE [LARGE SCALE GENOMIC DNA]</scope>
    <source>
        <strain evidence="1 2">S2</strain>
    </source>
</reference>
<sequence>MFGKKRPANYLNYEYSGQMMQQGPVDQFRNQQLFNSNQPFHYQAQPQNYDWTAYQQPNQQIPYYPPVYQQYGQNYQPGYVSQNTPYNSQPFSQKDSQFLFQNPLQPQEEIVQKPQYMPMNGYPVMNPYPKQSATPKQPGGVQTFMNSFKSQDGSVDINKMVNTAGQMMNAVNQVSSLVKGFGGIFKA</sequence>
<dbReference type="EMBL" id="CP051128">
    <property type="protein sequence ID" value="QIZ09683.1"/>
    <property type="molecule type" value="Genomic_DNA"/>
</dbReference>
<protein>
    <recommendedName>
        <fullName evidence="3">Spore coat protein</fullName>
    </recommendedName>
</protein>
<dbReference type="AlphaFoldDB" id="A0A6H1P815"/>